<feature type="compositionally biased region" description="Polar residues" evidence="10">
    <location>
        <begin position="393"/>
        <end position="404"/>
    </location>
</feature>
<dbReference type="PROSITE" id="PS50114">
    <property type="entry name" value="GATA_ZN_FINGER_2"/>
    <property type="match status" value="1"/>
</dbReference>
<accession>A0AAD4R1W4</accession>
<keyword evidence="5" id="KW-0805">Transcription regulation</keyword>
<feature type="region of interest" description="Disordered" evidence="10">
    <location>
        <begin position="653"/>
        <end position="701"/>
    </location>
</feature>
<feature type="compositionally biased region" description="Basic and acidic residues" evidence="10">
    <location>
        <begin position="62"/>
        <end position="72"/>
    </location>
</feature>
<feature type="region of interest" description="Disordered" evidence="10">
    <location>
        <begin position="393"/>
        <end position="424"/>
    </location>
</feature>
<dbReference type="GO" id="GO:0000122">
    <property type="term" value="P:negative regulation of transcription by RNA polymerase II"/>
    <property type="evidence" value="ECO:0007669"/>
    <property type="project" value="TreeGrafter"/>
</dbReference>
<dbReference type="Pfam" id="PF00320">
    <property type="entry name" value="GATA"/>
    <property type="match status" value="1"/>
</dbReference>
<evidence type="ECO:0000256" key="1">
    <source>
        <dbReference type="ARBA" id="ARBA00004123"/>
    </source>
</evidence>
<keyword evidence="13" id="KW-1185">Reference proteome</keyword>
<dbReference type="Gene3D" id="3.30.50.10">
    <property type="entry name" value="Erythroid Transcription Factor GATA-1, subunit A"/>
    <property type="match status" value="1"/>
</dbReference>
<keyword evidence="6" id="KW-0238">DNA-binding</keyword>
<evidence type="ECO:0000313" key="13">
    <source>
        <dbReference type="Proteomes" id="UP001201812"/>
    </source>
</evidence>
<proteinExistence type="predicted"/>
<dbReference type="PROSITE" id="PS00344">
    <property type="entry name" value="GATA_ZN_FINGER_1"/>
    <property type="match status" value="1"/>
</dbReference>
<dbReference type="GO" id="GO:0005634">
    <property type="term" value="C:nucleus"/>
    <property type="evidence" value="ECO:0007669"/>
    <property type="project" value="UniProtKB-SubCell"/>
</dbReference>
<sequence length="701" mass="76527">MEAAPNTVFNYSLDSIGIQMPFPLVPGLDGKIINTSANELINTSGPSSSASVIGGSTGADQVKSEANEEDKGTTSLASDQIHSALSIAQMHDNRSGGTVILPGSVEVPVSAVHVTFEQYQQLTNCQQLSAMTPSLGQAVSSFQTSSYSNQCDGKPEIPFNYNTPLNLYNTSTYNAQPSILPATNQVGGFGPPQYYAINPAFGMNNEFSYLHPTGNESYLPDTYSLLPNNFATFRQEESSMANICSNPYDFMHTYQNLVQQQPNSAIIQAHSLPPTTDRECTACGQIYDYELAKDIRGCSVCNNCQQHAASLSMNLSSIQPTSCSSIQPTAFSNQESQIILACKNEQMYRSHMELSNANAAVQHTQDIVPEHHVHIAPNISPRIAPVNVTLAQHQQQAEPSSVITAATKGSKAHHKKNTAPKIPQRRQGLICSNCNDHTTTLWRRNKQGQPVCNACGLYYKLHSVNRPLSMKKSGVQTRKRKPRNAEGGPKQRRPGGGQNQHTRQQQMSHSSQNCNINGDSSVELGAILNAVYQPSSSSMGLNEHVNDDQICVVMQSQNHMLPDQHGSSQLSAQALQPMLTDGSYSRSAFTIANGMQTLILNHDDPSRLMCPSGIGSNRQHGNEVQISQPDIIATTSAQEMQNYFGEMQNSTAYEHHERESSHIDIESGTRNGDENCNDENSQNSNTSEPKQVYQQDPPPIQ</sequence>
<organism evidence="12 13">
    <name type="scientific">Ditylenchus destructor</name>
    <dbReference type="NCBI Taxonomy" id="166010"/>
    <lineage>
        <taxon>Eukaryota</taxon>
        <taxon>Metazoa</taxon>
        <taxon>Ecdysozoa</taxon>
        <taxon>Nematoda</taxon>
        <taxon>Chromadorea</taxon>
        <taxon>Rhabditida</taxon>
        <taxon>Tylenchina</taxon>
        <taxon>Tylenchomorpha</taxon>
        <taxon>Sphaerularioidea</taxon>
        <taxon>Anguinidae</taxon>
        <taxon>Anguininae</taxon>
        <taxon>Ditylenchus</taxon>
    </lineage>
</organism>
<dbReference type="PANTHER" id="PTHR10071">
    <property type="entry name" value="TRANSCRIPTION FACTOR GATA FAMILY MEMBER"/>
    <property type="match status" value="1"/>
</dbReference>
<evidence type="ECO:0000256" key="6">
    <source>
        <dbReference type="ARBA" id="ARBA00023125"/>
    </source>
</evidence>
<feature type="compositionally biased region" description="Basic and acidic residues" evidence="10">
    <location>
        <begin position="653"/>
        <end position="673"/>
    </location>
</feature>
<keyword evidence="8" id="KW-0539">Nucleus</keyword>
<feature type="region of interest" description="Disordered" evidence="10">
    <location>
        <begin position="468"/>
        <end position="516"/>
    </location>
</feature>
<evidence type="ECO:0000256" key="3">
    <source>
        <dbReference type="ARBA" id="ARBA00022771"/>
    </source>
</evidence>
<dbReference type="InterPro" id="IPR000679">
    <property type="entry name" value="Znf_GATA"/>
</dbReference>
<dbReference type="PRINTS" id="PR00619">
    <property type="entry name" value="GATAZNFINGER"/>
</dbReference>
<reference evidence="12" key="1">
    <citation type="submission" date="2022-01" db="EMBL/GenBank/DDBJ databases">
        <title>Genome Sequence Resource for Two Populations of Ditylenchus destructor, the Migratory Endoparasitic Phytonematode.</title>
        <authorList>
            <person name="Zhang H."/>
            <person name="Lin R."/>
            <person name="Xie B."/>
        </authorList>
    </citation>
    <scope>NUCLEOTIDE SEQUENCE</scope>
    <source>
        <strain evidence="12">BazhouSP</strain>
    </source>
</reference>
<evidence type="ECO:0000313" key="12">
    <source>
        <dbReference type="EMBL" id="KAI1716431.1"/>
    </source>
</evidence>
<feature type="compositionally biased region" description="Polar residues" evidence="10">
    <location>
        <begin position="499"/>
        <end position="516"/>
    </location>
</feature>
<dbReference type="GO" id="GO:0000978">
    <property type="term" value="F:RNA polymerase II cis-regulatory region sequence-specific DNA binding"/>
    <property type="evidence" value="ECO:0007669"/>
    <property type="project" value="TreeGrafter"/>
</dbReference>
<evidence type="ECO:0000256" key="8">
    <source>
        <dbReference type="ARBA" id="ARBA00023242"/>
    </source>
</evidence>
<dbReference type="Proteomes" id="UP001201812">
    <property type="component" value="Unassembled WGS sequence"/>
</dbReference>
<feature type="compositionally biased region" description="Polar residues" evidence="10">
    <location>
        <begin position="678"/>
        <end position="694"/>
    </location>
</feature>
<dbReference type="InterPro" id="IPR013088">
    <property type="entry name" value="Znf_NHR/GATA"/>
</dbReference>
<dbReference type="GO" id="GO:0045165">
    <property type="term" value="P:cell fate commitment"/>
    <property type="evidence" value="ECO:0007669"/>
    <property type="project" value="TreeGrafter"/>
</dbReference>
<evidence type="ECO:0000256" key="10">
    <source>
        <dbReference type="SAM" id="MobiDB-lite"/>
    </source>
</evidence>
<feature type="region of interest" description="Disordered" evidence="10">
    <location>
        <begin position="43"/>
        <end position="76"/>
    </location>
</feature>
<protein>
    <submittedName>
        <fullName evidence="12">GATA zinc finger domain-containing protein</fullName>
    </submittedName>
</protein>
<dbReference type="AlphaFoldDB" id="A0AAD4R1W4"/>
<dbReference type="GO" id="GO:0045944">
    <property type="term" value="P:positive regulation of transcription by RNA polymerase II"/>
    <property type="evidence" value="ECO:0007669"/>
    <property type="project" value="TreeGrafter"/>
</dbReference>
<comment type="caution">
    <text evidence="12">The sequence shown here is derived from an EMBL/GenBank/DDBJ whole genome shotgun (WGS) entry which is preliminary data.</text>
</comment>
<evidence type="ECO:0000256" key="9">
    <source>
        <dbReference type="PROSITE-ProRule" id="PRU00094"/>
    </source>
</evidence>
<dbReference type="SUPFAM" id="SSF57716">
    <property type="entry name" value="Glucocorticoid receptor-like (DNA-binding domain)"/>
    <property type="match status" value="1"/>
</dbReference>
<evidence type="ECO:0000256" key="2">
    <source>
        <dbReference type="ARBA" id="ARBA00022723"/>
    </source>
</evidence>
<evidence type="ECO:0000256" key="4">
    <source>
        <dbReference type="ARBA" id="ARBA00022833"/>
    </source>
</evidence>
<dbReference type="InterPro" id="IPR039355">
    <property type="entry name" value="Transcription_factor_GATA"/>
</dbReference>
<comment type="subcellular location">
    <subcellularLocation>
        <location evidence="1">Nucleus</location>
    </subcellularLocation>
</comment>
<keyword evidence="7" id="KW-0804">Transcription</keyword>
<evidence type="ECO:0000256" key="5">
    <source>
        <dbReference type="ARBA" id="ARBA00023015"/>
    </source>
</evidence>
<evidence type="ECO:0000256" key="7">
    <source>
        <dbReference type="ARBA" id="ARBA00023163"/>
    </source>
</evidence>
<dbReference type="GO" id="GO:0008270">
    <property type="term" value="F:zinc ion binding"/>
    <property type="evidence" value="ECO:0007669"/>
    <property type="project" value="UniProtKB-KW"/>
</dbReference>
<feature type="domain" description="GATA-type" evidence="11">
    <location>
        <begin position="425"/>
        <end position="478"/>
    </location>
</feature>
<dbReference type="GO" id="GO:0009888">
    <property type="term" value="P:tissue development"/>
    <property type="evidence" value="ECO:0007669"/>
    <property type="project" value="UniProtKB-ARBA"/>
</dbReference>
<dbReference type="EMBL" id="JAKKPZ010000010">
    <property type="protein sequence ID" value="KAI1716431.1"/>
    <property type="molecule type" value="Genomic_DNA"/>
</dbReference>
<keyword evidence="3 9" id="KW-0863">Zinc-finger</keyword>
<dbReference type="FunFam" id="3.30.50.10:FF:000032">
    <property type="entry name" value="Transcription factor GATA-3"/>
    <property type="match status" value="1"/>
</dbReference>
<dbReference type="SMART" id="SM00401">
    <property type="entry name" value="ZnF_GATA"/>
    <property type="match status" value="1"/>
</dbReference>
<evidence type="ECO:0000259" key="11">
    <source>
        <dbReference type="PROSITE" id="PS50114"/>
    </source>
</evidence>
<keyword evidence="2" id="KW-0479">Metal-binding</keyword>
<dbReference type="GO" id="GO:0000981">
    <property type="term" value="F:DNA-binding transcription factor activity, RNA polymerase II-specific"/>
    <property type="evidence" value="ECO:0007669"/>
    <property type="project" value="TreeGrafter"/>
</dbReference>
<dbReference type="PANTHER" id="PTHR10071:SF337">
    <property type="entry name" value="GATA-BINDING FACTOR A"/>
    <property type="match status" value="1"/>
</dbReference>
<name>A0AAD4R1W4_9BILA</name>
<gene>
    <name evidence="12" type="ORF">DdX_07482</name>
</gene>
<keyword evidence="4" id="KW-0862">Zinc</keyword>
<dbReference type="CDD" id="cd00202">
    <property type="entry name" value="ZnF_GATA"/>
    <property type="match status" value="1"/>
</dbReference>